<dbReference type="InterPro" id="IPR008893">
    <property type="entry name" value="WGR_domain"/>
</dbReference>
<reference evidence="7" key="1">
    <citation type="submission" date="2016-04" db="UniProtKB">
        <authorList>
            <consortium name="WormBaseParasite"/>
        </authorList>
    </citation>
    <scope>IDENTIFICATION</scope>
</reference>
<keyword evidence="3" id="KW-0520">NAD</keyword>
<dbReference type="InterPro" id="IPR036930">
    <property type="entry name" value="WGR_dom_sf"/>
</dbReference>
<evidence type="ECO:0000256" key="3">
    <source>
        <dbReference type="ARBA" id="ARBA00023027"/>
    </source>
</evidence>
<dbReference type="CDD" id="cd07997">
    <property type="entry name" value="WGR_PARP"/>
    <property type="match status" value="1"/>
</dbReference>
<keyword evidence="1" id="KW-0328">Glycosyltransferase</keyword>
<sequence length="791" mass="88691">MKRSLANELRDPISVVSILIRNMNRQQVKKPQIFQIDYADCDGNTALHLSAFKDANISAEGNSPLAVAVLYGRRSVALTLIQADSNVSDQVFYPQKAEVKTDVWKWNGIQESSEKPTVSTVPAVIISQGGEWEAIVYVLLDALGTSVTSVVQLIDAALKERQYNLANQLTKSLQARMMGKKVKSSGYDLVLTFAEHFQGELVSNSVEDAVLHRLYSLGWDMMSDNVSLPIEAAVLHGSWSLYNHFKVEAAVTNLGPLLYCRYTDDCLVICSTQEEINRCFELLDTQSEYIKFTREKPKEDWLPFLHVQISLSENGYITKCLDEPLSLPLPYDLTEVSLSSLPPISWACALGQAELVSKFRTAGANVNAVDLEGRTPLMIALLANKDSAVELELTRSDQSGRNIMHYMVEPFHWENVQLLEKLHVAAPTIIKQLLQQRTKSGCTPVDIAINTKQRTMATAMKRILNAGNLAKKAAVLNGVQVGDLPDVSGLVCNYNVDEDSKLFLARWRAEHEVVDATSIPRPSALSGYRDTAELVYCPITHQYMAAVLNKTDLNYGRYGFHNFYCIELMKRRDTDLWIMFTNWGRIGDGRGEYQTTPFSTFEAAVKEFKSVWRSKSGQEWAPFDQFVVLPKKYRLLESTKRFNNLGEISLPWTTVPEKNLTRKTIQDISNPQKLKSYAQMVNFSGTITNLDRSMACPLGHVTEAAIERARAVLDECEKSAQDLAKLLAKEGHGDADVLRMYERCRELSSELYYNLPVGDFEYGSMIVFDNVSLIKDTPGFCKVAVVDSDVV</sequence>
<dbReference type="Gene3D" id="1.20.142.10">
    <property type="entry name" value="Poly(ADP-ribose) polymerase, regulatory domain"/>
    <property type="match status" value="1"/>
</dbReference>
<name>A0A158PML0_ANGCS</name>
<dbReference type="GO" id="GO:0006302">
    <property type="term" value="P:double-strand break repair"/>
    <property type="evidence" value="ECO:0007669"/>
    <property type="project" value="TreeGrafter"/>
</dbReference>
<dbReference type="SMART" id="SM00773">
    <property type="entry name" value="WGR"/>
    <property type="match status" value="1"/>
</dbReference>
<keyword evidence="6" id="KW-1185">Reference proteome</keyword>
<dbReference type="GO" id="GO:1990404">
    <property type="term" value="F:NAD+-protein mono-ADP-ribosyltransferase activity"/>
    <property type="evidence" value="ECO:0007669"/>
    <property type="project" value="TreeGrafter"/>
</dbReference>
<dbReference type="STRING" id="334426.A0A158PML0"/>
<evidence type="ECO:0000256" key="2">
    <source>
        <dbReference type="ARBA" id="ARBA00022679"/>
    </source>
</evidence>
<evidence type="ECO:0000259" key="4">
    <source>
        <dbReference type="PROSITE" id="PS51977"/>
    </source>
</evidence>
<dbReference type="OMA" id="ENQRFLW"/>
<proteinExistence type="predicted"/>
<evidence type="ECO:0000313" key="5">
    <source>
        <dbReference type="EMBL" id="VDM64534.1"/>
    </source>
</evidence>
<dbReference type="EMBL" id="UYYA01005338">
    <property type="protein sequence ID" value="VDM64534.1"/>
    <property type="molecule type" value="Genomic_DNA"/>
</dbReference>
<dbReference type="SMART" id="SM00248">
    <property type="entry name" value="ANK"/>
    <property type="match status" value="4"/>
</dbReference>
<evidence type="ECO:0000313" key="7">
    <source>
        <dbReference type="WBParaSite" id="ACOC_0001294801-mRNA-1"/>
    </source>
</evidence>
<organism evidence="7">
    <name type="scientific">Angiostrongylus costaricensis</name>
    <name type="common">Nematode worm</name>
    <dbReference type="NCBI Taxonomy" id="334426"/>
    <lineage>
        <taxon>Eukaryota</taxon>
        <taxon>Metazoa</taxon>
        <taxon>Ecdysozoa</taxon>
        <taxon>Nematoda</taxon>
        <taxon>Chromadorea</taxon>
        <taxon>Rhabditida</taxon>
        <taxon>Rhabditina</taxon>
        <taxon>Rhabditomorpha</taxon>
        <taxon>Strongyloidea</taxon>
        <taxon>Metastrongylidae</taxon>
        <taxon>Angiostrongylus</taxon>
    </lineage>
</organism>
<dbReference type="InterPro" id="IPR002110">
    <property type="entry name" value="Ankyrin_rpt"/>
</dbReference>
<dbReference type="InterPro" id="IPR050800">
    <property type="entry name" value="ARTD/PARP"/>
</dbReference>
<reference evidence="5 6" key="2">
    <citation type="submission" date="2018-11" db="EMBL/GenBank/DDBJ databases">
        <authorList>
            <consortium name="Pathogen Informatics"/>
        </authorList>
    </citation>
    <scope>NUCLEOTIDE SEQUENCE [LARGE SCALE GENOMIC DNA]</scope>
    <source>
        <strain evidence="5 6">Costa Rica</strain>
    </source>
</reference>
<gene>
    <name evidence="5" type="ORF">ACOC_LOCUS12949</name>
</gene>
<protein>
    <submittedName>
        <fullName evidence="7">ANK_REP_REGION domain-containing protein</fullName>
    </submittedName>
</protein>
<dbReference type="PANTHER" id="PTHR10459:SF117">
    <property type="entry name" value="POLY [ADP-RIBOSE] POLYMERASE TANKYRASE"/>
    <property type="match status" value="1"/>
</dbReference>
<evidence type="ECO:0000256" key="1">
    <source>
        <dbReference type="ARBA" id="ARBA00022676"/>
    </source>
</evidence>
<dbReference type="PANTHER" id="PTHR10459">
    <property type="entry name" value="DNA LIGASE"/>
    <property type="match status" value="1"/>
</dbReference>
<dbReference type="GO" id="GO:0003950">
    <property type="term" value="F:NAD+ poly-ADP-ribosyltransferase activity"/>
    <property type="evidence" value="ECO:0007669"/>
    <property type="project" value="InterPro"/>
</dbReference>
<dbReference type="Gene3D" id="1.25.40.20">
    <property type="entry name" value="Ankyrin repeat-containing domain"/>
    <property type="match status" value="1"/>
</dbReference>
<dbReference type="AlphaFoldDB" id="A0A158PML0"/>
<dbReference type="WBParaSite" id="ACOC_0001294801-mRNA-1">
    <property type="protein sequence ID" value="ACOC_0001294801-mRNA-1"/>
    <property type="gene ID" value="ACOC_0001294801"/>
</dbReference>
<dbReference type="InterPro" id="IPR036616">
    <property type="entry name" value="Poly(ADP-ribose)pol_reg_dom_sf"/>
</dbReference>
<dbReference type="Pfam" id="PF05406">
    <property type="entry name" value="WGR"/>
    <property type="match status" value="1"/>
</dbReference>
<dbReference type="GO" id="GO:0005730">
    <property type="term" value="C:nucleolus"/>
    <property type="evidence" value="ECO:0007669"/>
    <property type="project" value="TreeGrafter"/>
</dbReference>
<evidence type="ECO:0000313" key="6">
    <source>
        <dbReference type="Proteomes" id="UP000267027"/>
    </source>
</evidence>
<dbReference type="InterPro" id="IPR036770">
    <property type="entry name" value="Ankyrin_rpt-contain_sf"/>
</dbReference>
<dbReference type="PROSITE" id="PS51977">
    <property type="entry name" value="WGR"/>
    <property type="match status" value="1"/>
</dbReference>
<dbReference type="SUPFAM" id="SSF48403">
    <property type="entry name" value="Ankyrin repeat"/>
    <property type="match status" value="2"/>
</dbReference>
<accession>A0A158PML0</accession>
<dbReference type="OrthoDB" id="5833044at2759"/>
<feature type="domain" description="WGR" evidence="4">
    <location>
        <begin position="539"/>
        <end position="633"/>
    </location>
</feature>
<keyword evidence="2" id="KW-0808">Transferase</keyword>
<dbReference type="SUPFAM" id="SSF142921">
    <property type="entry name" value="WGR domain-like"/>
    <property type="match status" value="1"/>
</dbReference>
<dbReference type="GO" id="GO:0070212">
    <property type="term" value="P:protein poly-ADP-ribosylation"/>
    <property type="evidence" value="ECO:0007669"/>
    <property type="project" value="TreeGrafter"/>
</dbReference>
<dbReference type="Proteomes" id="UP000267027">
    <property type="component" value="Unassembled WGS sequence"/>
</dbReference>